<dbReference type="InterPro" id="IPR020618">
    <property type="entry name" value="Adenyl_kinase_AK6"/>
</dbReference>
<dbReference type="GO" id="GO:0016887">
    <property type="term" value="F:ATP hydrolysis activity"/>
    <property type="evidence" value="ECO:0007669"/>
    <property type="project" value="InterPro"/>
</dbReference>
<keyword evidence="5" id="KW-0418">Kinase</keyword>
<keyword evidence="4" id="KW-0547">Nucleotide-binding</keyword>
<evidence type="ECO:0000256" key="1">
    <source>
        <dbReference type="ARBA" id="ARBA00022517"/>
    </source>
</evidence>
<reference evidence="7 8" key="1">
    <citation type="submission" date="2020-09" db="EMBL/GenBank/DDBJ databases">
        <title>De no assembly of potato wild relative species, Solanum commersonii.</title>
        <authorList>
            <person name="Cho K."/>
        </authorList>
    </citation>
    <scope>NUCLEOTIDE SEQUENCE [LARGE SCALE GENOMIC DNA]</scope>
    <source>
        <strain evidence="7">LZ3.2</strain>
        <tissue evidence="7">Leaf</tissue>
    </source>
</reference>
<comment type="caution">
    <text evidence="7">The sequence shown here is derived from an EMBL/GenBank/DDBJ whole genome shotgun (WGS) entry which is preliminary data.</text>
</comment>
<dbReference type="GO" id="GO:0005737">
    <property type="term" value="C:cytoplasm"/>
    <property type="evidence" value="ECO:0007669"/>
    <property type="project" value="TreeGrafter"/>
</dbReference>
<dbReference type="InterPro" id="IPR027417">
    <property type="entry name" value="P-loop_NTPase"/>
</dbReference>
<evidence type="ECO:0000256" key="3">
    <source>
        <dbReference type="ARBA" id="ARBA00022679"/>
    </source>
</evidence>
<evidence type="ECO:0000256" key="5">
    <source>
        <dbReference type="ARBA" id="ARBA00022777"/>
    </source>
</evidence>
<keyword evidence="2" id="KW-0698">rRNA processing</keyword>
<evidence type="ECO:0000313" key="7">
    <source>
        <dbReference type="EMBL" id="KAG5609760.1"/>
    </source>
</evidence>
<dbReference type="GO" id="GO:0005524">
    <property type="term" value="F:ATP binding"/>
    <property type="evidence" value="ECO:0007669"/>
    <property type="project" value="UniProtKB-KW"/>
</dbReference>
<organism evidence="7 8">
    <name type="scientific">Solanum commersonii</name>
    <name type="common">Commerson's wild potato</name>
    <name type="synonym">Commerson's nightshade</name>
    <dbReference type="NCBI Taxonomy" id="4109"/>
    <lineage>
        <taxon>Eukaryota</taxon>
        <taxon>Viridiplantae</taxon>
        <taxon>Streptophyta</taxon>
        <taxon>Embryophyta</taxon>
        <taxon>Tracheophyta</taxon>
        <taxon>Spermatophyta</taxon>
        <taxon>Magnoliopsida</taxon>
        <taxon>eudicotyledons</taxon>
        <taxon>Gunneridae</taxon>
        <taxon>Pentapetalae</taxon>
        <taxon>asterids</taxon>
        <taxon>lamiids</taxon>
        <taxon>Solanales</taxon>
        <taxon>Solanaceae</taxon>
        <taxon>Solanoideae</taxon>
        <taxon>Solaneae</taxon>
        <taxon>Solanum</taxon>
    </lineage>
</organism>
<dbReference type="PANTHER" id="PTHR12595:SF20">
    <property type="entry name" value="ADENYLATE KINASE ISOENZYME 6 HOMOLOG"/>
    <property type="match status" value="1"/>
</dbReference>
<proteinExistence type="predicted"/>
<evidence type="ECO:0000313" key="8">
    <source>
        <dbReference type="Proteomes" id="UP000824120"/>
    </source>
</evidence>
<keyword evidence="8" id="KW-1185">Reference proteome</keyword>
<name>A0A9J5ZD39_SOLCO</name>
<dbReference type="GO" id="GO:0005634">
    <property type="term" value="C:nucleus"/>
    <property type="evidence" value="ECO:0007669"/>
    <property type="project" value="TreeGrafter"/>
</dbReference>
<keyword evidence="3" id="KW-0808">Transferase</keyword>
<dbReference type="AlphaFoldDB" id="A0A9J5ZD39"/>
<keyword evidence="1" id="KW-0690">Ribosome biogenesis</keyword>
<evidence type="ECO:0000256" key="6">
    <source>
        <dbReference type="ARBA" id="ARBA00022840"/>
    </source>
</evidence>
<evidence type="ECO:0000256" key="2">
    <source>
        <dbReference type="ARBA" id="ARBA00022552"/>
    </source>
</evidence>
<dbReference type="Proteomes" id="UP000824120">
    <property type="component" value="Chromosome 4"/>
</dbReference>
<dbReference type="GO" id="GO:0004017">
    <property type="term" value="F:AMP kinase activity"/>
    <property type="evidence" value="ECO:0007669"/>
    <property type="project" value="InterPro"/>
</dbReference>
<dbReference type="OrthoDB" id="1919427at2759"/>
<dbReference type="Gene3D" id="3.40.50.300">
    <property type="entry name" value="P-loop containing nucleotide triphosphate hydrolases"/>
    <property type="match status" value="1"/>
</dbReference>
<accession>A0A9J5ZD39</accession>
<dbReference type="PANTHER" id="PTHR12595">
    <property type="entry name" value="POS9-ACTIVATING FACTOR FAP7-RELATED"/>
    <property type="match status" value="1"/>
</dbReference>
<evidence type="ECO:0000256" key="4">
    <source>
        <dbReference type="ARBA" id="ARBA00022741"/>
    </source>
</evidence>
<gene>
    <name evidence="7" type="ORF">H5410_021041</name>
</gene>
<protein>
    <submittedName>
        <fullName evidence="7">Uncharacterized protein</fullName>
    </submittedName>
</protein>
<dbReference type="GO" id="GO:0006364">
    <property type="term" value="P:rRNA processing"/>
    <property type="evidence" value="ECO:0007669"/>
    <property type="project" value="UniProtKB-KW"/>
</dbReference>
<keyword evidence="6" id="KW-0067">ATP-binding</keyword>
<sequence length="102" mass="11592">MAQNSSCRKRPNIIITGTPCTWKMTTTASLAMVTDLGHINIGNFANEENLTNDWDDTFDCYYINEDLACVCGRRLLKVGFGNHVTMTITFHRNGSYMTWFKS</sequence>
<dbReference type="EMBL" id="JACXVP010000004">
    <property type="protein sequence ID" value="KAG5609760.1"/>
    <property type="molecule type" value="Genomic_DNA"/>
</dbReference>